<organism evidence="1 2">
    <name type="scientific">Artemisia annua</name>
    <name type="common">Sweet wormwood</name>
    <dbReference type="NCBI Taxonomy" id="35608"/>
    <lineage>
        <taxon>Eukaryota</taxon>
        <taxon>Viridiplantae</taxon>
        <taxon>Streptophyta</taxon>
        <taxon>Embryophyta</taxon>
        <taxon>Tracheophyta</taxon>
        <taxon>Spermatophyta</taxon>
        <taxon>Magnoliopsida</taxon>
        <taxon>eudicotyledons</taxon>
        <taxon>Gunneridae</taxon>
        <taxon>Pentapetalae</taxon>
        <taxon>asterids</taxon>
        <taxon>campanulids</taxon>
        <taxon>Asterales</taxon>
        <taxon>Asteraceae</taxon>
        <taxon>Asteroideae</taxon>
        <taxon>Anthemideae</taxon>
        <taxon>Artemisiinae</taxon>
        <taxon>Artemisia</taxon>
    </lineage>
</organism>
<keyword evidence="2" id="KW-1185">Reference proteome</keyword>
<dbReference type="OrthoDB" id="1112563at2759"/>
<sequence>MRHNDESFVEHDQGTPAIDTLNSKVLESIVTNERTNSGAKVVIPITVVDDMVKKISNMLYSYFVNQRLAFPLVEDYVKHAWAKFGFQRFILRVPILISRWFA</sequence>
<reference evidence="1 2" key="1">
    <citation type="journal article" date="2018" name="Mol. Plant">
        <title>The genome of Artemisia annua provides insight into the evolution of Asteraceae family and artemisinin biosynthesis.</title>
        <authorList>
            <person name="Shen Q."/>
            <person name="Zhang L."/>
            <person name="Liao Z."/>
            <person name="Wang S."/>
            <person name="Yan T."/>
            <person name="Shi P."/>
            <person name="Liu M."/>
            <person name="Fu X."/>
            <person name="Pan Q."/>
            <person name="Wang Y."/>
            <person name="Lv Z."/>
            <person name="Lu X."/>
            <person name="Zhang F."/>
            <person name="Jiang W."/>
            <person name="Ma Y."/>
            <person name="Chen M."/>
            <person name="Hao X."/>
            <person name="Li L."/>
            <person name="Tang Y."/>
            <person name="Lv G."/>
            <person name="Zhou Y."/>
            <person name="Sun X."/>
            <person name="Brodelius P.E."/>
            <person name="Rose J.K.C."/>
            <person name="Tang K."/>
        </authorList>
    </citation>
    <scope>NUCLEOTIDE SEQUENCE [LARGE SCALE GENOMIC DNA]</scope>
    <source>
        <strain evidence="2">cv. Huhao1</strain>
        <tissue evidence="1">Leaf</tissue>
    </source>
</reference>
<proteinExistence type="predicted"/>
<evidence type="ECO:0000313" key="2">
    <source>
        <dbReference type="Proteomes" id="UP000245207"/>
    </source>
</evidence>
<dbReference type="Proteomes" id="UP000245207">
    <property type="component" value="Unassembled WGS sequence"/>
</dbReference>
<protein>
    <submittedName>
        <fullName evidence="1">ATPase, F1/V1/A1 complex, alpha/beta subunit, Zinc knuckle CX2CX4HX4C</fullName>
    </submittedName>
</protein>
<accession>A0A2U1MYA4</accession>
<name>A0A2U1MYA4_ARTAN</name>
<evidence type="ECO:0000313" key="1">
    <source>
        <dbReference type="EMBL" id="PWA66242.1"/>
    </source>
</evidence>
<dbReference type="AlphaFoldDB" id="A0A2U1MYA4"/>
<gene>
    <name evidence="1" type="ORF">CTI12_AA329170</name>
</gene>
<dbReference type="EMBL" id="PKPP01004071">
    <property type="protein sequence ID" value="PWA66242.1"/>
    <property type="molecule type" value="Genomic_DNA"/>
</dbReference>
<comment type="caution">
    <text evidence="1">The sequence shown here is derived from an EMBL/GenBank/DDBJ whole genome shotgun (WGS) entry which is preliminary data.</text>
</comment>